<protein>
    <submittedName>
        <fullName evidence="2">Uncharacterized protein</fullName>
    </submittedName>
</protein>
<feature type="transmembrane region" description="Helical" evidence="1">
    <location>
        <begin position="249"/>
        <end position="274"/>
    </location>
</feature>
<evidence type="ECO:0000256" key="1">
    <source>
        <dbReference type="SAM" id="Phobius"/>
    </source>
</evidence>
<keyword evidence="1" id="KW-1133">Transmembrane helix</keyword>
<evidence type="ECO:0000313" key="3">
    <source>
        <dbReference type="Proteomes" id="UP001492380"/>
    </source>
</evidence>
<proteinExistence type="predicted"/>
<comment type="caution">
    <text evidence="2">The sequence shown here is derived from an EMBL/GenBank/DDBJ whole genome shotgun (WGS) entry which is preliminary data.</text>
</comment>
<keyword evidence="3" id="KW-1185">Reference proteome</keyword>
<organism evidence="2 3">
    <name type="scientific">Phyllosticta capitalensis</name>
    <dbReference type="NCBI Taxonomy" id="121624"/>
    <lineage>
        <taxon>Eukaryota</taxon>
        <taxon>Fungi</taxon>
        <taxon>Dikarya</taxon>
        <taxon>Ascomycota</taxon>
        <taxon>Pezizomycotina</taxon>
        <taxon>Dothideomycetes</taxon>
        <taxon>Dothideomycetes incertae sedis</taxon>
        <taxon>Botryosphaeriales</taxon>
        <taxon>Phyllostictaceae</taxon>
        <taxon>Phyllosticta</taxon>
    </lineage>
</organism>
<name>A0ABR1Z0S5_9PEZI</name>
<sequence>MSSGAFVNSTVQVLPTSTWTRSLFSTVSPLGPLTTTFTPPSDCQIGYSSASFVSNLIDDISGYYNTSEYTIAQIAKTCSNSAIGDAASCWPSASTTPYADEFSGWGFYSPGLFCPVGYTTACASVASLSSYSTFPMYSFEFSARGGDTIAGCCPTGYECATTSSSNQAQGCVKATSTKTTLAVCGTASKSSDTSLESDPYYVNFSELTIFQAPMIQLNWKREDFESYNSIHTSSPIPIPDEKGGGLSSAAVIAIAVVVPIVSLGMIIGLIIWYLRRRKAVWVGASE</sequence>
<evidence type="ECO:0000313" key="2">
    <source>
        <dbReference type="EMBL" id="KAK8244568.1"/>
    </source>
</evidence>
<dbReference type="Proteomes" id="UP001492380">
    <property type="component" value="Unassembled WGS sequence"/>
</dbReference>
<dbReference type="EMBL" id="JBBWRZ010000002">
    <property type="protein sequence ID" value="KAK8244568.1"/>
    <property type="molecule type" value="Genomic_DNA"/>
</dbReference>
<accession>A0ABR1Z0S5</accession>
<gene>
    <name evidence="2" type="ORF">HDK90DRAFT_163075</name>
</gene>
<keyword evidence="1" id="KW-0812">Transmembrane</keyword>
<reference evidence="2 3" key="1">
    <citation type="submission" date="2024-04" db="EMBL/GenBank/DDBJ databases">
        <title>Phyllosticta paracitricarpa is synonymous to the EU quarantine fungus P. citricarpa based on phylogenomic analyses.</title>
        <authorList>
            <consortium name="Lawrence Berkeley National Laboratory"/>
            <person name="Van Ingen-Buijs V.A."/>
            <person name="Van Westerhoven A.C."/>
            <person name="Haridas S."/>
            <person name="Skiadas P."/>
            <person name="Martin F."/>
            <person name="Groenewald J.Z."/>
            <person name="Crous P.W."/>
            <person name="Seidl M.F."/>
        </authorList>
    </citation>
    <scope>NUCLEOTIDE SEQUENCE [LARGE SCALE GENOMIC DNA]</scope>
    <source>
        <strain evidence="2 3">CBS 123374</strain>
    </source>
</reference>
<keyword evidence="1" id="KW-0472">Membrane</keyword>